<evidence type="ECO:0000256" key="1">
    <source>
        <dbReference type="ARBA" id="ARBA00022578"/>
    </source>
</evidence>
<reference evidence="16" key="1">
    <citation type="submission" date="2021-03" db="EMBL/GenBank/DDBJ databases">
        <title>Draft genome sequence of rust myrtle Austropuccinia psidii MF-1, a brazilian biotype.</title>
        <authorList>
            <person name="Quecine M.C."/>
            <person name="Pachon D.M.R."/>
            <person name="Bonatelli M.L."/>
            <person name="Correr F.H."/>
            <person name="Franceschini L.M."/>
            <person name="Leite T.F."/>
            <person name="Margarido G.R.A."/>
            <person name="Almeida C.A."/>
            <person name="Ferrarezi J.A."/>
            <person name="Labate C.A."/>
        </authorList>
    </citation>
    <scope>NUCLEOTIDE SEQUENCE</scope>
    <source>
        <strain evidence="16">MF-1</strain>
    </source>
</reference>
<evidence type="ECO:0000256" key="6">
    <source>
        <dbReference type="ARBA" id="ARBA00022801"/>
    </source>
</evidence>
<keyword evidence="2" id="KW-0548">Nucleotidyltransferase</keyword>
<evidence type="ECO:0000256" key="12">
    <source>
        <dbReference type="ARBA" id="ARBA00023172"/>
    </source>
</evidence>
<comment type="catalytic activity">
    <reaction evidence="13">
        <text>DNA(n) + a 2'-deoxyribonucleoside 5'-triphosphate = DNA(n+1) + diphosphate</text>
        <dbReference type="Rhea" id="RHEA:22508"/>
        <dbReference type="Rhea" id="RHEA-COMP:17339"/>
        <dbReference type="Rhea" id="RHEA-COMP:17340"/>
        <dbReference type="ChEBI" id="CHEBI:33019"/>
        <dbReference type="ChEBI" id="CHEBI:61560"/>
        <dbReference type="ChEBI" id="CHEBI:173112"/>
        <dbReference type="EC" id="2.7.7.49"/>
    </reaction>
</comment>
<dbReference type="Proteomes" id="UP000765509">
    <property type="component" value="Unassembled WGS sequence"/>
</dbReference>
<dbReference type="AlphaFoldDB" id="A0A9Q3D2A4"/>
<keyword evidence="11" id="KW-0808">Transferase</keyword>
<evidence type="ECO:0000256" key="7">
    <source>
        <dbReference type="ARBA" id="ARBA00022842"/>
    </source>
</evidence>
<dbReference type="GO" id="GO:0015074">
    <property type="term" value="P:DNA integration"/>
    <property type="evidence" value="ECO:0007669"/>
    <property type="project" value="UniProtKB-KW"/>
</dbReference>
<feature type="domain" description="Integrase catalytic" evidence="15">
    <location>
        <begin position="226"/>
        <end position="395"/>
    </location>
</feature>
<organism evidence="16 17">
    <name type="scientific">Austropuccinia psidii MF-1</name>
    <dbReference type="NCBI Taxonomy" id="1389203"/>
    <lineage>
        <taxon>Eukaryota</taxon>
        <taxon>Fungi</taxon>
        <taxon>Dikarya</taxon>
        <taxon>Basidiomycota</taxon>
        <taxon>Pucciniomycotina</taxon>
        <taxon>Pucciniomycetes</taxon>
        <taxon>Pucciniales</taxon>
        <taxon>Sphaerophragmiaceae</taxon>
        <taxon>Austropuccinia</taxon>
    </lineage>
</organism>
<evidence type="ECO:0000256" key="14">
    <source>
        <dbReference type="ARBA" id="ARBA00049244"/>
    </source>
</evidence>
<dbReference type="GO" id="GO:0006310">
    <property type="term" value="P:DNA recombination"/>
    <property type="evidence" value="ECO:0007669"/>
    <property type="project" value="UniProtKB-KW"/>
</dbReference>
<dbReference type="PANTHER" id="PTHR42648">
    <property type="entry name" value="TRANSPOSASE, PUTATIVE-RELATED"/>
    <property type="match status" value="1"/>
</dbReference>
<keyword evidence="3" id="KW-0540">Nuclease</keyword>
<dbReference type="GO" id="GO:0046872">
    <property type="term" value="F:metal ion binding"/>
    <property type="evidence" value="ECO:0007669"/>
    <property type="project" value="UniProtKB-KW"/>
</dbReference>
<keyword evidence="5" id="KW-0255">Endonuclease</keyword>
<evidence type="ECO:0000259" key="15">
    <source>
        <dbReference type="PROSITE" id="PS50994"/>
    </source>
</evidence>
<evidence type="ECO:0000256" key="10">
    <source>
        <dbReference type="ARBA" id="ARBA00022918"/>
    </source>
</evidence>
<evidence type="ECO:0000313" key="16">
    <source>
        <dbReference type="EMBL" id="MBW0492651.1"/>
    </source>
</evidence>
<dbReference type="Gene3D" id="3.30.420.10">
    <property type="entry name" value="Ribonuclease H-like superfamily/Ribonuclease H"/>
    <property type="match status" value="1"/>
</dbReference>
<comment type="catalytic activity">
    <reaction evidence="14">
        <text>DNA(n) + a 2'-deoxyribonucleoside 5'-triphosphate = DNA(n+1) + diphosphate</text>
        <dbReference type="Rhea" id="RHEA:22508"/>
        <dbReference type="Rhea" id="RHEA-COMP:17339"/>
        <dbReference type="Rhea" id="RHEA-COMP:17340"/>
        <dbReference type="ChEBI" id="CHEBI:33019"/>
        <dbReference type="ChEBI" id="CHEBI:61560"/>
        <dbReference type="ChEBI" id="CHEBI:173112"/>
        <dbReference type="EC" id="2.7.7.7"/>
    </reaction>
</comment>
<keyword evidence="12" id="KW-0233">DNA recombination</keyword>
<keyword evidence="11" id="KW-0239">DNA-directed DNA polymerase</keyword>
<comment type="caution">
    <text evidence="16">The sequence shown here is derived from an EMBL/GenBank/DDBJ whole genome shotgun (WGS) entry which is preliminary data.</text>
</comment>
<evidence type="ECO:0000256" key="2">
    <source>
        <dbReference type="ARBA" id="ARBA00022695"/>
    </source>
</evidence>
<keyword evidence="4" id="KW-0479">Metal-binding</keyword>
<dbReference type="EMBL" id="AVOT02011693">
    <property type="protein sequence ID" value="MBW0492651.1"/>
    <property type="molecule type" value="Genomic_DNA"/>
</dbReference>
<evidence type="ECO:0000256" key="9">
    <source>
        <dbReference type="ARBA" id="ARBA00022908"/>
    </source>
</evidence>
<evidence type="ECO:0000256" key="13">
    <source>
        <dbReference type="ARBA" id="ARBA00048173"/>
    </source>
</evidence>
<keyword evidence="17" id="KW-1185">Reference proteome</keyword>
<keyword evidence="1" id="KW-0815">Transposition</keyword>
<dbReference type="InterPro" id="IPR012337">
    <property type="entry name" value="RNaseH-like_sf"/>
</dbReference>
<keyword evidence="8" id="KW-0694">RNA-binding</keyword>
<gene>
    <name evidence="16" type="ORF">O181_032366</name>
</gene>
<dbReference type="GO" id="GO:0003964">
    <property type="term" value="F:RNA-directed DNA polymerase activity"/>
    <property type="evidence" value="ECO:0007669"/>
    <property type="project" value="UniProtKB-KW"/>
</dbReference>
<evidence type="ECO:0000256" key="8">
    <source>
        <dbReference type="ARBA" id="ARBA00022884"/>
    </source>
</evidence>
<dbReference type="PROSITE" id="PS50994">
    <property type="entry name" value="INTEGRASE"/>
    <property type="match status" value="1"/>
</dbReference>
<dbReference type="PANTHER" id="PTHR42648:SF11">
    <property type="entry name" value="TRANSPOSON TY4-P GAG-POL POLYPROTEIN"/>
    <property type="match status" value="1"/>
</dbReference>
<dbReference type="GO" id="GO:0003723">
    <property type="term" value="F:RNA binding"/>
    <property type="evidence" value="ECO:0007669"/>
    <property type="project" value="UniProtKB-KW"/>
</dbReference>
<keyword evidence="10" id="KW-0695">RNA-directed DNA polymerase</keyword>
<dbReference type="SUPFAM" id="SSF53098">
    <property type="entry name" value="Ribonuclease H-like"/>
    <property type="match status" value="1"/>
</dbReference>
<evidence type="ECO:0000256" key="5">
    <source>
        <dbReference type="ARBA" id="ARBA00022759"/>
    </source>
</evidence>
<evidence type="ECO:0000256" key="11">
    <source>
        <dbReference type="ARBA" id="ARBA00022932"/>
    </source>
</evidence>
<name>A0A9Q3D2A4_9BASI</name>
<dbReference type="OrthoDB" id="4363844at2759"/>
<dbReference type="InterPro" id="IPR001584">
    <property type="entry name" value="Integrase_cat-core"/>
</dbReference>
<protein>
    <recommendedName>
        <fullName evidence="15">Integrase catalytic domain-containing protein</fullName>
    </recommendedName>
</protein>
<evidence type="ECO:0000256" key="3">
    <source>
        <dbReference type="ARBA" id="ARBA00022722"/>
    </source>
</evidence>
<dbReference type="GO" id="GO:0016787">
    <property type="term" value="F:hydrolase activity"/>
    <property type="evidence" value="ECO:0007669"/>
    <property type="project" value="UniProtKB-KW"/>
</dbReference>
<dbReference type="GO" id="GO:0004519">
    <property type="term" value="F:endonuclease activity"/>
    <property type="evidence" value="ECO:0007669"/>
    <property type="project" value="UniProtKB-KW"/>
</dbReference>
<evidence type="ECO:0000256" key="4">
    <source>
        <dbReference type="ARBA" id="ARBA00022723"/>
    </source>
</evidence>
<proteinExistence type="predicted"/>
<dbReference type="GO" id="GO:0005634">
    <property type="term" value="C:nucleus"/>
    <property type="evidence" value="ECO:0007669"/>
    <property type="project" value="UniProtKB-ARBA"/>
</dbReference>
<dbReference type="GO" id="GO:0003887">
    <property type="term" value="F:DNA-directed DNA polymerase activity"/>
    <property type="evidence" value="ECO:0007669"/>
    <property type="project" value="UniProtKB-KW"/>
</dbReference>
<dbReference type="InterPro" id="IPR039537">
    <property type="entry name" value="Retrotran_Ty1/copia-like"/>
</dbReference>
<keyword evidence="9" id="KW-0229">DNA integration</keyword>
<evidence type="ECO:0000313" key="17">
    <source>
        <dbReference type="Proteomes" id="UP000765509"/>
    </source>
</evidence>
<sequence length="416" mass="46152">MPKTPEERPPSASGSRYQRETVSQVQFLEHCAKDKVLIDSGASIHFSESAKFANNLRLIHPFHIFFADSNSSITITKMVTLKIPVKGGLVVISDVAFCDKVLGTILSVGRLCRAGVFPLFSGMVLSLVVCDHLVTTTFHNDCWWMNITTGEETSSPPMIAMNPISFPATLKLSCREWHIRLGHASDKVVRSFLKQHVPSFDFKSCQPFYCEVCAKSKSTHRLEKARIDIPMNDPLDLLVSHIMGPCTQDPQGYRYLLTIRDHVSTYSVVYPLKSRSDAPASVLDAIAHLKVQLGTSPKALRTDNAKEFVSASLTAALSKLGISFHPSLPYSPHKNGEAERLNRTLGDMARAMLSESGMPDCFWQFAYASACYLHNRLPNRRCPDSSPHQVLYGCPPSIATLYLFGKRAIVHMPAVN</sequence>
<dbReference type="GO" id="GO:0032196">
    <property type="term" value="P:transposition"/>
    <property type="evidence" value="ECO:0007669"/>
    <property type="project" value="UniProtKB-KW"/>
</dbReference>
<accession>A0A9Q3D2A4</accession>
<dbReference type="Pfam" id="PF00665">
    <property type="entry name" value="rve"/>
    <property type="match status" value="1"/>
</dbReference>
<dbReference type="InterPro" id="IPR036397">
    <property type="entry name" value="RNaseH_sf"/>
</dbReference>
<keyword evidence="7" id="KW-0460">Magnesium</keyword>
<keyword evidence="6" id="KW-0378">Hydrolase</keyword>